<dbReference type="STRING" id="1396821.SAMN05444515_10491"/>
<gene>
    <name evidence="1" type="ORF">SAMN05444515_10491</name>
</gene>
<keyword evidence="1" id="KW-0436">Ligase</keyword>
<dbReference type="OrthoDB" id="5597599at2"/>
<reference evidence="2" key="1">
    <citation type="submission" date="2016-10" db="EMBL/GenBank/DDBJ databases">
        <authorList>
            <person name="Varghese N."/>
            <person name="Submissions S."/>
        </authorList>
    </citation>
    <scope>NUCLEOTIDE SEQUENCE [LARGE SCALE GENOMIC DNA]</scope>
    <source>
        <strain evidence="2">DSM 241</strain>
    </source>
</reference>
<dbReference type="EMBL" id="FOAA01000004">
    <property type="protein sequence ID" value="SEK69824.1"/>
    <property type="molecule type" value="Genomic_DNA"/>
</dbReference>
<organism evidence="1 2">
    <name type="scientific">Ectothiorhodospira marina</name>
    <dbReference type="NCBI Taxonomy" id="1396821"/>
    <lineage>
        <taxon>Bacteria</taxon>
        <taxon>Pseudomonadati</taxon>
        <taxon>Pseudomonadota</taxon>
        <taxon>Gammaproteobacteria</taxon>
        <taxon>Chromatiales</taxon>
        <taxon>Ectothiorhodospiraceae</taxon>
        <taxon>Ectothiorhodospira</taxon>
    </lineage>
</organism>
<accession>A0A1H7J614</accession>
<evidence type="ECO:0000313" key="2">
    <source>
        <dbReference type="Proteomes" id="UP000199256"/>
    </source>
</evidence>
<dbReference type="RefSeq" id="WP_090251833.1">
    <property type="nucleotide sequence ID" value="NZ_FOAA01000004.1"/>
</dbReference>
<evidence type="ECO:0000313" key="1">
    <source>
        <dbReference type="EMBL" id="SEK69824.1"/>
    </source>
</evidence>
<dbReference type="AlphaFoldDB" id="A0A1H7J614"/>
<protein>
    <submittedName>
        <fullName evidence="1">Putative amidoligase enzyme</fullName>
    </submittedName>
</protein>
<dbReference type="GO" id="GO:0016874">
    <property type="term" value="F:ligase activity"/>
    <property type="evidence" value="ECO:0007669"/>
    <property type="project" value="UniProtKB-KW"/>
</dbReference>
<dbReference type="Pfam" id="PF12224">
    <property type="entry name" value="Amidoligase_2"/>
    <property type="match status" value="1"/>
</dbReference>
<sequence length="332" mass="37903">MTEFSNLPHSHNPDGDRRRVGIEMEMAEVSLDVIADAIMVLFGGVHQQTSPFEHRVTGTRFGDFGLELDSDLLKRREYLDYLENMGVEVDREAGPHALETALSQVAGLVVPHEVVAPPIPHDALPQLDALRQRLQQAGAKGTHGSLFYAFGLQINLELARLDADEILHHLQAFMLLYHWLLSHSQTDLSRRLTPFVDPFPEDYARLILEPGYHPDLTDLIDDYLAHNPTRNRPLDMLPLFAQLSPEQIDAAPVEHHLIRPRPTFHYRLPDCRIDEPDWDLSVPWNAWVEVERLAADPQRLGAMAREYLAAEPETLTDKGQRWVEKVSHWLRS</sequence>
<keyword evidence="2" id="KW-1185">Reference proteome</keyword>
<proteinExistence type="predicted"/>
<dbReference type="Proteomes" id="UP000199256">
    <property type="component" value="Unassembled WGS sequence"/>
</dbReference>
<name>A0A1H7J614_9GAMM</name>
<dbReference type="InterPro" id="IPR022025">
    <property type="entry name" value="Amidoligase_2"/>
</dbReference>